<gene>
    <name evidence="2" type="ORF">CLPA_c13860</name>
    <name evidence="3" type="ORF">CP6013_01788</name>
</gene>
<keyword evidence="5" id="KW-1185">Reference proteome</keyword>
<reference evidence="2 5" key="1">
    <citation type="journal article" date="2015" name="Genome Announc.">
        <title>Complete Genome Sequence of the Nitrogen-Fixing and Solvent-Producing Clostridium pasteurianum DSM 525.</title>
        <authorList>
            <person name="Poehlein A."/>
            <person name="Grosse-Honebrink A."/>
            <person name="Zhang Y."/>
            <person name="Minton N.P."/>
            <person name="Daniel R."/>
        </authorList>
    </citation>
    <scope>NUCLEOTIDE SEQUENCE [LARGE SCALE GENOMIC DNA]</scope>
    <source>
        <strain evidence="2">DSM 525</strain>
        <strain evidence="5">DSM 525 / ATCC 6013</strain>
    </source>
</reference>
<dbReference type="PATRIC" id="fig|1262449.3.peg.2786"/>
<dbReference type="eggNOG" id="ENOG50315GX">
    <property type="taxonomic scope" value="Bacteria"/>
</dbReference>
<evidence type="ECO:0008006" key="6">
    <source>
        <dbReference type="Google" id="ProtNLM"/>
    </source>
</evidence>
<dbReference type="KEGG" id="cpae:CPAST_c13860"/>
<proteinExistence type="predicted"/>
<feature type="transmembrane region" description="Helical" evidence="1">
    <location>
        <begin position="6"/>
        <end position="22"/>
    </location>
</feature>
<dbReference type="RefSeq" id="WP_003446320.1">
    <property type="nucleotide sequence ID" value="NZ_ANZB01000009.1"/>
</dbReference>
<accession>A0A0H3J8R1</accession>
<name>A0A0H3J8R1_CLOPA</name>
<evidence type="ECO:0000313" key="3">
    <source>
        <dbReference type="EMBL" id="KRU12540.1"/>
    </source>
</evidence>
<evidence type="ECO:0000256" key="1">
    <source>
        <dbReference type="SAM" id="Phobius"/>
    </source>
</evidence>
<protein>
    <recommendedName>
        <fullName evidence="6">Virus attachment protein p12 family</fullName>
    </recommendedName>
</protein>
<evidence type="ECO:0000313" key="4">
    <source>
        <dbReference type="Proteomes" id="UP000028042"/>
    </source>
</evidence>
<dbReference type="GeneID" id="93076176"/>
<sequence>MQNIVEILIALIIVASAIFLFIKNIKKKSSGGCDCGHCSQSISCNTKNKNIKK</sequence>
<evidence type="ECO:0000313" key="5">
    <source>
        <dbReference type="Proteomes" id="UP000030905"/>
    </source>
</evidence>
<dbReference type="AlphaFoldDB" id="A0A0H3J8R1"/>
<organism evidence="2 5">
    <name type="scientific">Clostridium pasteurianum DSM 525 = ATCC 6013</name>
    <dbReference type="NCBI Taxonomy" id="1262449"/>
    <lineage>
        <taxon>Bacteria</taxon>
        <taxon>Bacillati</taxon>
        <taxon>Bacillota</taxon>
        <taxon>Clostridia</taxon>
        <taxon>Eubacteriales</taxon>
        <taxon>Clostridiaceae</taxon>
        <taxon>Clostridium</taxon>
    </lineage>
</organism>
<evidence type="ECO:0000313" key="2">
    <source>
        <dbReference type="EMBL" id="AJA51453.1"/>
    </source>
</evidence>
<keyword evidence="1" id="KW-0472">Membrane</keyword>
<keyword evidence="1" id="KW-0812">Transmembrane</keyword>
<dbReference type="EMBL" id="CP009268">
    <property type="protein sequence ID" value="AJA51453.1"/>
    <property type="molecule type" value="Genomic_DNA"/>
</dbReference>
<dbReference type="Proteomes" id="UP000028042">
    <property type="component" value="Unassembled WGS sequence"/>
</dbReference>
<reference evidence="3" key="2">
    <citation type="submission" date="2015-10" db="EMBL/GenBank/DDBJ databases">
        <title>Improved Draft Genome Sequence of Clostridium pasteurianum Strain ATCC 6013 (DSM 525) Using a Hybrid Next-Generation Sequencing Approach.</title>
        <authorList>
            <person name="Pyne M.E."/>
            <person name="Utturkar S.M."/>
            <person name="Brown S.D."/>
            <person name="Moo-Young M."/>
            <person name="Chung D.A."/>
            <person name="Chou P.C."/>
        </authorList>
    </citation>
    <scope>NUCLEOTIDE SEQUENCE</scope>
    <source>
        <strain evidence="3">ATCC 6013</strain>
    </source>
</reference>
<dbReference type="Pfam" id="PF12669">
    <property type="entry name" value="FeoB_associated"/>
    <property type="match status" value="1"/>
</dbReference>
<keyword evidence="1" id="KW-1133">Transmembrane helix</keyword>
<dbReference type="EMBL" id="JPGY02000001">
    <property type="protein sequence ID" value="KRU12540.1"/>
    <property type="molecule type" value="Genomic_DNA"/>
</dbReference>
<dbReference type="Proteomes" id="UP000030905">
    <property type="component" value="Chromosome"/>
</dbReference>
<reference evidence="3 4" key="3">
    <citation type="journal article" name="Genome Announc.">
        <title>Improved Draft Genome Sequence of Clostridium pasteurianum Strain ATCC 6013 (DSM 525) Using a Hybrid Next-Generation Sequencing Approach.</title>
        <authorList>
            <person name="Pyne M.E."/>
            <person name="Utturkar S."/>
            <person name="Brown S.D."/>
            <person name="Moo-Young M."/>
            <person name="Chung D.A."/>
            <person name="Chou C.P."/>
        </authorList>
    </citation>
    <scope>NUCLEOTIDE SEQUENCE [LARGE SCALE GENOMIC DNA]</scope>
    <source>
        <strain evidence="3 4">ATCC 6013</strain>
    </source>
</reference>
<dbReference type="KEGG" id="cpat:CLPA_c13860"/>